<proteinExistence type="inferred from homology"/>
<name>A0ABS9VX50_9BIFI</name>
<feature type="domain" description="ABC transmembrane type-1" evidence="8">
    <location>
        <begin position="87"/>
        <end position="279"/>
    </location>
</feature>
<evidence type="ECO:0000313" key="10">
    <source>
        <dbReference type="Proteomes" id="UP000710815"/>
    </source>
</evidence>
<feature type="transmembrane region" description="Helical" evidence="7">
    <location>
        <begin position="258"/>
        <end position="279"/>
    </location>
</feature>
<feature type="transmembrane region" description="Helical" evidence="7">
    <location>
        <begin position="158"/>
        <end position="178"/>
    </location>
</feature>
<sequence>MSQHTSRTQTATERKPIFWDRLLRQTWVTIVAVFFCLIWFFPVYWMLITSMKPRGEMMSTNPTFWPQHPTLLNFQQALFATNFFINLKNSVIVTFFAVIFSIIVAFLACSALTQYRFRARKGLMILILAIQMIPGTALLIPMFIVFNQLGLLDKYAGLILAYIAGTLPFSIWNMRGFFLAVPDDIFEAAKVDGASDWKILWKITFPLVAPGVVSTSVFAFINAWNDYLTAYTFMKDQNRYTLPLWLASFSTPLTGTDYGGQMAGSVIFSLPVVVFFMLVQHNMVKGITAGATKG</sequence>
<evidence type="ECO:0000313" key="9">
    <source>
        <dbReference type="EMBL" id="MCH9276654.1"/>
    </source>
</evidence>
<keyword evidence="10" id="KW-1185">Reference proteome</keyword>
<evidence type="ECO:0000256" key="4">
    <source>
        <dbReference type="ARBA" id="ARBA00022692"/>
    </source>
</evidence>
<keyword evidence="5 7" id="KW-1133">Transmembrane helix</keyword>
<keyword evidence="4 7" id="KW-0812">Transmembrane</keyword>
<protein>
    <submittedName>
        <fullName evidence="9">Carbohydrate ABC transporter permease</fullName>
    </submittedName>
</protein>
<keyword evidence="6 7" id="KW-0472">Membrane</keyword>
<dbReference type="PROSITE" id="PS50928">
    <property type="entry name" value="ABC_TM1"/>
    <property type="match status" value="1"/>
</dbReference>
<feature type="transmembrane region" description="Helical" evidence="7">
    <location>
        <begin position="125"/>
        <end position="146"/>
    </location>
</feature>
<keyword evidence="2 7" id="KW-0813">Transport</keyword>
<dbReference type="CDD" id="cd06261">
    <property type="entry name" value="TM_PBP2"/>
    <property type="match status" value="1"/>
</dbReference>
<dbReference type="Gene3D" id="1.10.3720.10">
    <property type="entry name" value="MetI-like"/>
    <property type="match status" value="1"/>
</dbReference>
<evidence type="ECO:0000256" key="3">
    <source>
        <dbReference type="ARBA" id="ARBA00022475"/>
    </source>
</evidence>
<keyword evidence="3" id="KW-1003">Cell membrane</keyword>
<evidence type="ECO:0000259" key="8">
    <source>
        <dbReference type="PROSITE" id="PS50928"/>
    </source>
</evidence>
<dbReference type="InterPro" id="IPR035906">
    <property type="entry name" value="MetI-like_sf"/>
</dbReference>
<comment type="caution">
    <text evidence="9">The sequence shown here is derived from an EMBL/GenBank/DDBJ whole genome shotgun (WGS) entry which is preliminary data.</text>
</comment>
<comment type="similarity">
    <text evidence="7">Belongs to the binding-protein-dependent transport system permease family.</text>
</comment>
<dbReference type="InterPro" id="IPR000515">
    <property type="entry name" value="MetI-like"/>
</dbReference>
<comment type="subcellular location">
    <subcellularLocation>
        <location evidence="1 7">Cell membrane</location>
        <topology evidence="1 7">Multi-pass membrane protein</topology>
    </subcellularLocation>
</comment>
<dbReference type="RefSeq" id="WP_241514360.1">
    <property type="nucleotide sequence ID" value="NZ_JAFEJT020000049.1"/>
</dbReference>
<dbReference type="EMBL" id="JAFEJT020000049">
    <property type="protein sequence ID" value="MCH9276654.1"/>
    <property type="molecule type" value="Genomic_DNA"/>
</dbReference>
<dbReference type="InterPro" id="IPR050901">
    <property type="entry name" value="BP-dep_ABC_trans_perm"/>
</dbReference>
<evidence type="ECO:0000256" key="2">
    <source>
        <dbReference type="ARBA" id="ARBA00022448"/>
    </source>
</evidence>
<feature type="transmembrane region" description="Helical" evidence="7">
    <location>
        <begin position="91"/>
        <end position="113"/>
    </location>
</feature>
<dbReference type="PANTHER" id="PTHR32243">
    <property type="entry name" value="MALTOSE TRANSPORT SYSTEM PERMEASE-RELATED"/>
    <property type="match status" value="1"/>
</dbReference>
<dbReference type="SUPFAM" id="SSF161098">
    <property type="entry name" value="MetI-like"/>
    <property type="match status" value="1"/>
</dbReference>
<gene>
    <name evidence="9" type="ORF">JS533_010295</name>
</gene>
<evidence type="ECO:0000256" key="1">
    <source>
        <dbReference type="ARBA" id="ARBA00004651"/>
    </source>
</evidence>
<dbReference type="Pfam" id="PF00528">
    <property type="entry name" value="BPD_transp_1"/>
    <property type="match status" value="1"/>
</dbReference>
<feature type="transmembrane region" description="Helical" evidence="7">
    <location>
        <begin position="199"/>
        <end position="224"/>
    </location>
</feature>
<reference evidence="9 10" key="2">
    <citation type="journal article" date="2021" name="Syst. Appl. Microbiol.">
        <title>Phylogenetic classification of ten novel species belonging to the genus Bifidobacterium comprising B. phasiani sp. nov., B. pongonis sp. nov., B. saguinibicoloris sp. nov., B. colobi sp. nov., B. simiiventris sp. nov., B. santillanense sp. nov., B. miconis sp. nov., B. amazonense sp. nov., B. pluvialisilvae sp. nov., and B. miconisargentati sp. nov.</title>
        <authorList>
            <person name="Lugli G.A."/>
            <person name="Calvete-Torre I."/>
            <person name="Alessandri G."/>
            <person name="Milani C."/>
            <person name="Turroni F."/>
            <person name="Laiolo P."/>
            <person name="Ossiprandi M.C."/>
            <person name="Margolles A."/>
            <person name="Ruiz L."/>
            <person name="Ventura M."/>
        </authorList>
    </citation>
    <scope>NUCLEOTIDE SEQUENCE [LARGE SCALE GENOMIC DNA]</scope>
    <source>
        <strain evidence="9 10">MA1</strain>
    </source>
</reference>
<organism evidence="9 10">
    <name type="scientific">Bifidobacterium amazonense</name>
    <dbReference type="NCBI Taxonomy" id="2809027"/>
    <lineage>
        <taxon>Bacteria</taxon>
        <taxon>Bacillati</taxon>
        <taxon>Actinomycetota</taxon>
        <taxon>Actinomycetes</taxon>
        <taxon>Bifidobacteriales</taxon>
        <taxon>Bifidobacteriaceae</taxon>
        <taxon>Bifidobacterium</taxon>
    </lineage>
</organism>
<evidence type="ECO:0000256" key="7">
    <source>
        <dbReference type="RuleBase" id="RU363032"/>
    </source>
</evidence>
<dbReference type="Proteomes" id="UP000710815">
    <property type="component" value="Unassembled WGS sequence"/>
</dbReference>
<evidence type="ECO:0000256" key="6">
    <source>
        <dbReference type="ARBA" id="ARBA00023136"/>
    </source>
</evidence>
<feature type="transmembrane region" description="Helical" evidence="7">
    <location>
        <begin position="27"/>
        <end position="48"/>
    </location>
</feature>
<dbReference type="PANTHER" id="PTHR32243:SF18">
    <property type="entry name" value="INNER MEMBRANE ABC TRANSPORTER PERMEASE PROTEIN YCJP"/>
    <property type="match status" value="1"/>
</dbReference>
<accession>A0ABS9VX50</accession>
<reference evidence="9 10" key="1">
    <citation type="journal article" date="2021" name="Environ. Microbiol.">
        <title>Genetic insights into the dark matter of the mammalian gut microbiota through targeted genome reconstruction.</title>
        <authorList>
            <person name="Lugli G.A."/>
            <person name="Alessandri G."/>
            <person name="Milani C."/>
            <person name="Viappiani A."/>
            <person name="Fontana F."/>
            <person name="Tarracchini C."/>
            <person name="Mancabelli L."/>
            <person name="Argentini C."/>
            <person name="Ruiz L."/>
            <person name="Margolles A."/>
            <person name="van Sinderen D."/>
            <person name="Turroni F."/>
            <person name="Ventura M."/>
        </authorList>
    </citation>
    <scope>NUCLEOTIDE SEQUENCE [LARGE SCALE GENOMIC DNA]</scope>
    <source>
        <strain evidence="9 10">MA1</strain>
    </source>
</reference>
<evidence type="ECO:0000256" key="5">
    <source>
        <dbReference type="ARBA" id="ARBA00022989"/>
    </source>
</evidence>